<organism evidence="7 8">
    <name type="scientific">Cinnamomum micranthum f. kanehirae</name>
    <dbReference type="NCBI Taxonomy" id="337451"/>
    <lineage>
        <taxon>Eukaryota</taxon>
        <taxon>Viridiplantae</taxon>
        <taxon>Streptophyta</taxon>
        <taxon>Embryophyta</taxon>
        <taxon>Tracheophyta</taxon>
        <taxon>Spermatophyta</taxon>
        <taxon>Magnoliopsida</taxon>
        <taxon>Magnoliidae</taxon>
        <taxon>Laurales</taxon>
        <taxon>Lauraceae</taxon>
        <taxon>Cinnamomum</taxon>
    </lineage>
</organism>
<evidence type="ECO:0000313" key="8">
    <source>
        <dbReference type="Proteomes" id="UP000283530"/>
    </source>
</evidence>
<dbReference type="GO" id="GO:0007163">
    <property type="term" value="P:establishment or maintenance of cell polarity"/>
    <property type="evidence" value="ECO:0007669"/>
    <property type="project" value="TreeGrafter"/>
</dbReference>
<comment type="similarity">
    <text evidence="1 4">Belongs to the glycosyl hydrolase 5 (cellulase A) family.</text>
</comment>
<dbReference type="InterPro" id="IPR008999">
    <property type="entry name" value="Actin-crosslinking"/>
</dbReference>
<feature type="domain" description="DUF7910" evidence="6">
    <location>
        <begin position="1"/>
        <end position="127"/>
    </location>
</feature>
<dbReference type="PROSITE" id="PS00659">
    <property type="entry name" value="GLYCOSYL_HYDROL_F5"/>
    <property type="match status" value="1"/>
</dbReference>
<evidence type="ECO:0000256" key="4">
    <source>
        <dbReference type="RuleBase" id="RU361153"/>
    </source>
</evidence>
<dbReference type="GO" id="GO:0051015">
    <property type="term" value="F:actin filament binding"/>
    <property type="evidence" value="ECO:0007669"/>
    <property type="project" value="InterPro"/>
</dbReference>
<dbReference type="InterPro" id="IPR018087">
    <property type="entry name" value="Glyco_hydro_5_CS"/>
</dbReference>
<dbReference type="InterPro" id="IPR001547">
    <property type="entry name" value="Glyco_hydro_5"/>
</dbReference>
<dbReference type="PANTHER" id="PTHR10551:SF14">
    <property type="entry name" value="CELLULASE CONTAINING PROTEIN, EXPRESSED"/>
    <property type="match status" value="1"/>
</dbReference>
<evidence type="ECO:0000256" key="1">
    <source>
        <dbReference type="ARBA" id="ARBA00005641"/>
    </source>
</evidence>
<gene>
    <name evidence="7" type="ORF">CKAN_01896900</name>
</gene>
<evidence type="ECO:0000313" key="7">
    <source>
        <dbReference type="EMBL" id="RWR89897.1"/>
    </source>
</evidence>
<accession>A0A3S3NL89</accession>
<dbReference type="InterPro" id="IPR010431">
    <property type="entry name" value="Fascin"/>
</dbReference>
<dbReference type="GO" id="GO:0016477">
    <property type="term" value="P:cell migration"/>
    <property type="evidence" value="ECO:0007669"/>
    <property type="project" value="TreeGrafter"/>
</dbReference>
<dbReference type="Proteomes" id="UP000283530">
    <property type="component" value="Unassembled WGS sequence"/>
</dbReference>
<dbReference type="CDD" id="cd00257">
    <property type="entry name" value="beta-trefoil_FSCN-like"/>
    <property type="match status" value="1"/>
</dbReference>
<dbReference type="Pfam" id="PF00150">
    <property type="entry name" value="Cellulase"/>
    <property type="match status" value="1"/>
</dbReference>
<dbReference type="Pfam" id="PF25490">
    <property type="entry name" value="DUF7910"/>
    <property type="match status" value="1"/>
</dbReference>
<dbReference type="GO" id="GO:0000272">
    <property type="term" value="P:polysaccharide catabolic process"/>
    <property type="evidence" value="ECO:0007669"/>
    <property type="project" value="InterPro"/>
</dbReference>
<dbReference type="GO" id="GO:0051017">
    <property type="term" value="P:actin filament bundle assembly"/>
    <property type="evidence" value="ECO:0007669"/>
    <property type="project" value="TreeGrafter"/>
</dbReference>
<dbReference type="STRING" id="337451.A0A3S3NL89"/>
<dbReference type="InterPro" id="IPR057232">
    <property type="entry name" value="DUF7910"/>
</dbReference>
<name>A0A3S3NL89_9MAGN</name>
<evidence type="ECO:0000259" key="6">
    <source>
        <dbReference type="Pfam" id="PF25490"/>
    </source>
</evidence>
<keyword evidence="3 4" id="KW-0326">Glycosidase</keyword>
<dbReference type="GO" id="GO:0015629">
    <property type="term" value="C:actin cytoskeleton"/>
    <property type="evidence" value="ECO:0007669"/>
    <property type="project" value="TreeGrafter"/>
</dbReference>
<dbReference type="GO" id="GO:0005737">
    <property type="term" value="C:cytoplasm"/>
    <property type="evidence" value="ECO:0007669"/>
    <property type="project" value="TreeGrafter"/>
</dbReference>
<evidence type="ECO:0000256" key="2">
    <source>
        <dbReference type="ARBA" id="ARBA00022801"/>
    </source>
</evidence>
<keyword evidence="2 4" id="KW-0378">Hydrolase</keyword>
<dbReference type="AlphaFoldDB" id="A0A3S3NL89"/>
<reference evidence="7 8" key="1">
    <citation type="journal article" date="2019" name="Nat. Plants">
        <title>Stout camphor tree genome fills gaps in understanding of flowering plant genome evolution.</title>
        <authorList>
            <person name="Chaw S.M."/>
            <person name="Liu Y.C."/>
            <person name="Wu Y.W."/>
            <person name="Wang H.Y."/>
            <person name="Lin C.I."/>
            <person name="Wu C.S."/>
            <person name="Ke H.M."/>
            <person name="Chang L.Y."/>
            <person name="Hsu C.Y."/>
            <person name="Yang H.T."/>
            <person name="Sudianto E."/>
            <person name="Hsu M.H."/>
            <person name="Wu K.P."/>
            <person name="Wang L.N."/>
            <person name="Leebens-Mack J.H."/>
            <person name="Tsai I.J."/>
        </authorList>
    </citation>
    <scope>NUCLEOTIDE SEQUENCE [LARGE SCALE GENOMIC DNA]</scope>
    <source>
        <strain evidence="8">cv. Chaw 1501</strain>
        <tissue evidence="7">Young leaves</tissue>
    </source>
</reference>
<dbReference type="EMBL" id="QPKB01000008">
    <property type="protein sequence ID" value="RWR89897.1"/>
    <property type="molecule type" value="Genomic_DNA"/>
</dbReference>
<dbReference type="SUPFAM" id="SSF50405">
    <property type="entry name" value="Actin-crosslinking proteins"/>
    <property type="match status" value="1"/>
</dbReference>
<dbReference type="Gene3D" id="2.80.10.50">
    <property type="match status" value="1"/>
</dbReference>
<dbReference type="GO" id="GO:0004553">
    <property type="term" value="F:hydrolase activity, hydrolyzing O-glycosyl compounds"/>
    <property type="evidence" value="ECO:0007669"/>
    <property type="project" value="InterPro"/>
</dbReference>
<feature type="domain" description="Glycoside hydrolase family 5" evidence="5">
    <location>
        <begin position="166"/>
        <end position="257"/>
    </location>
</feature>
<dbReference type="PANTHER" id="PTHR10551">
    <property type="entry name" value="FASCIN"/>
    <property type="match status" value="1"/>
</dbReference>
<dbReference type="InterPro" id="IPR017853">
    <property type="entry name" value="GH"/>
</dbReference>
<dbReference type="Gene3D" id="3.20.20.80">
    <property type="entry name" value="Glycosidases"/>
    <property type="match status" value="1"/>
</dbReference>
<evidence type="ECO:0000259" key="5">
    <source>
        <dbReference type="Pfam" id="PF00150"/>
    </source>
</evidence>
<keyword evidence="8" id="KW-1185">Reference proteome</keyword>
<sequence length="278" mass="31611">MSVSHEKYLSAERRGGKTIVAIQTKPSKWESFSLWRITETSFYMRVLNRQFIGVAQQGKAIDLVATSNTNGKWETFEIVRKADDMNRVRVKAPNVFFVQTGDLVTADFAGNSSWRDDDPSVFAMKIVGTLRGEFQLTNGYGKEKATQVLRKIQSEGYYRPACSSGLTKWMGTQYAKNPSLIAIELINEPRSPHVLLESLKALTKYYKAGYSAVKKHSLTAYVIMSNRLGPANHEELFPLESGRNRTIIDVHYYNFFDSVFLNMTVKAKIDFIYTNRSI</sequence>
<evidence type="ECO:0000256" key="3">
    <source>
        <dbReference type="ARBA" id="ARBA00023295"/>
    </source>
</evidence>
<dbReference type="SUPFAM" id="SSF51445">
    <property type="entry name" value="(Trans)glycosidases"/>
    <property type="match status" value="1"/>
</dbReference>
<proteinExistence type="inferred from homology"/>
<comment type="caution">
    <text evidence="7">The sequence shown here is derived from an EMBL/GenBank/DDBJ whole genome shotgun (WGS) entry which is preliminary data.</text>
</comment>
<dbReference type="OrthoDB" id="62120at2759"/>
<protein>
    <submittedName>
        <fullName evidence="7">Putative glucan 1,3-beta-glucosidase A isoform X1</fullName>
    </submittedName>
</protein>